<reference evidence="4" key="1">
    <citation type="journal article" date="2021" name="PeerJ">
        <title>Extensive microbial diversity within the chicken gut microbiome revealed by metagenomics and culture.</title>
        <authorList>
            <person name="Gilroy R."/>
            <person name="Ravi A."/>
            <person name="Getino M."/>
            <person name="Pursley I."/>
            <person name="Horton D.L."/>
            <person name="Alikhan N.F."/>
            <person name="Baker D."/>
            <person name="Gharbi K."/>
            <person name="Hall N."/>
            <person name="Watson M."/>
            <person name="Adriaenssens E.M."/>
            <person name="Foster-Nyarko E."/>
            <person name="Jarju S."/>
            <person name="Secka A."/>
            <person name="Antonio M."/>
            <person name="Oren A."/>
            <person name="Chaudhuri R.R."/>
            <person name="La Ragione R."/>
            <person name="Hildebrand F."/>
            <person name="Pallen M.J."/>
        </authorList>
    </citation>
    <scope>NUCLEOTIDE SEQUENCE</scope>
    <source>
        <strain evidence="4">ChiSxjej3B15-24422</strain>
    </source>
</reference>
<comment type="caution">
    <text evidence="4">The sequence shown here is derived from an EMBL/GenBank/DDBJ whole genome shotgun (WGS) entry which is preliminary data.</text>
</comment>
<dbReference type="InterPro" id="IPR003646">
    <property type="entry name" value="SH3-like_bac-type"/>
</dbReference>
<evidence type="ECO:0000256" key="1">
    <source>
        <dbReference type="SAM" id="MobiDB-lite"/>
    </source>
</evidence>
<evidence type="ECO:0000256" key="2">
    <source>
        <dbReference type="SAM" id="Phobius"/>
    </source>
</evidence>
<dbReference type="Proteomes" id="UP000824007">
    <property type="component" value="Unassembled WGS sequence"/>
</dbReference>
<feature type="transmembrane region" description="Helical" evidence="2">
    <location>
        <begin position="169"/>
        <end position="190"/>
    </location>
</feature>
<proteinExistence type="predicted"/>
<organism evidence="4 5">
    <name type="scientific">Candidatus Eisenbergiella pullistercoris</name>
    <dbReference type="NCBI Taxonomy" id="2838555"/>
    <lineage>
        <taxon>Bacteria</taxon>
        <taxon>Bacillati</taxon>
        <taxon>Bacillota</taxon>
        <taxon>Clostridia</taxon>
        <taxon>Lachnospirales</taxon>
        <taxon>Lachnospiraceae</taxon>
        <taxon>Eisenbergiella</taxon>
    </lineage>
</organism>
<evidence type="ECO:0000259" key="3">
    <source>
        <dbReference type="Pfam" id="PF08239"/>
    </source>
</evidence>
<feature type="region of interest" description="Disordered" evidence="1">
    <location>
        <begin position="193"/>
        <end position="214"/>
    </location>
</feature>
<dbReference type="PROSITE" id="PS51257">
    <property type="entry name" value="PROKAR_LIPOPROTEIN"/>
    <property type="match status" value="1"/>
</dbReference>
<reference evidence="4" key="2">
    <citation type="submission" date="2021-04" db="EMBL/GenBank/DDBJ databases">
        <authorList>
            <person name="Gilroy R."/>
        </authorList>
    </citation>
    <scope>NUCLEOTIDE SEQUENCE</scope>
    <source>
        <strain evidence="4">ChiSxjej3B15-24422</strain>
    </source>
</reference>
<gene>
    <name evidence="4" type="ORF">H9831_13615</name>
</gene>
<sequence>MKKNGSREILAGLAAVLILAGCFFPAGVNAKNADAAEETAVETESQSAEGAAAGEAQLIDESAAAEGNLSGSLMMLAEDAQARENPDEDAAVVVELPAGAQLLVTGEEDGWYEIFYQGKTAYVPMASATASTQVDQEALDEEMHRVEEEGAAFVESLEAQRKAAQRSRIWQIIIIVLIVAVFLTGVVSAVKSAKAEDKKDTGSKAKGKGEKQNK</sequence>
<evidence type="ECO:0000313" key="5">
    <source>
        <dbReference type="Proteomes" id="UP000824007"/>
    </source>
</evidence>
<feature type="domain" description="SH3b" evidence="3">
    <location>
        <begin position="83"/>
        <end position="124"/>
    </location>
</feature>
<dbReference type="Pfam" id="PF08239">
    <property type="entry name" value="SH3_3"/>
    <property type="match status" value="1"/>
</dbReference>
<protein>
    <submittedName>
        <fullName evidence="4">SH3 domain-containing protein</fullName>
    </submittedName>
</protein>
<accession>A0A9D2C853</accession>
<evidence type="ECO:0000313" key="4">
    <source>
        <dbReference type="EMBL" id="HIY61690.1"/>
    </source>
</evidence>
<keyword evidence="2" id="KW-1133">Transmembrane helix</keyword>
<keyword evidence="2" id="KW-0812">Transmembrane</keyword>
<dbReference type="Gene3D" id="2.30.30.40">
    <property type="entry name" value="SH3 Domains"/>
    <property type="match status" value="1"/>
</dbReference>
<name>A0A9D2C853_9FIRM</name>
<dbReference type="AlphaFoldDB" id="A0A9D2C853"/>
<dbReference type="EMBL" id="DXDD01000166">
    <property type="protein sequence ID" value="HIY61690.1"/>
    <property type="molecule type" value="Genomic_DNA"/>
</dbReference>
<keyword evidence="2" id="KW-0472">Membrane</keyword>